<evidence type="ECO:0000256" key="1">
    <source>
        <dbReference type="ARBA" id="ARBA00006499"/>
    </source>
</evidence>
<dbReference type="InterPro" id="IPR029058">
    <property type="entry name" value="AB_hydrolase_fold"/>
</dbReference>
<feature type="domain" description="Phospholipase/carboxylesterase/thioesterase" evidence="3">
    <location>
        <begin position="8"/>
        <end position="218"/>
    </location>
</feature>
<dbReference type="GO" id="GO:0016787">
    <property type="term" value="F:hydrolase activity"/>
    <property type="evidence" value="ECO:0007669"/>
    <property type="project" value="UniProtKB-KW"/>
</dbReference>
<dbReference type="AlphaFoldDB" id="A0A2A5CJA7"/>
<evidence type="ECO:0000256" key="2">
    <source>
        <dbReference type="ARBA" id="ARBA00022801"/>
    </source>
</evidence>
<dbReference type="PANTHER" id="PTHR10655">
    <property type="entry name" value="LYSOPHOSPHOLIPASE-RELATED"/>
    <property type="match status" value="1"/>
</dbReference>
<evidence type="ECO:0000313" key="5">
    <source>
        <dbReference type="Proteomes" id="UP000228987"/>
    </source>
</evidence>
<dbReference type="SUPFAM" id="SSF53474">
    <property type="entry name" value="alpha/beta-Hydrolases"/>
    <property type="match status" value="1"/>
</dbReference>
<proteinExistence type="inferred from homology"/>
<gene>
    <name evidence="4" type="ORF">COA71_00870</name>
</gene>
<organism evidence="4 5">
    <name type="scientific">SAR86 cluster bacterium</name>
    <dbReference type="NCBI Taxonomy" id="2030880"/>
    <lineage>
        <taxon>Bacteria</taxon>
        <taxon>Pseudomonadati</taxon>
        <taxon>Pseudomonadota</taxon>
        <taxon>Gammaproteobacteria</taxon>
        <taxon>SAR86 cluster</taxon>
    </lineage>
</organism>
<dbReference type="InterPro" id="IPR003140">
    <property type="entry name" value="PLipase/COase/thioEstase"/>
</dbReference>
<evidence type="ECO:0000259" key="3">
    <source>
        <dbReference type="Pfam" id="PF02230"/>
    </source>
</evidence>
<keyword evidence="2" id="KW-0378">Hydrolase</keyword>
<dbReference type="EMBL" id="NVWI01000001">
    <property type="protein sequence ID" value="PCJ43456.1"/>
    <property type="molecule type" value="Genomic_DNA"/>
</dbReference>
<comment type="caution">
    <text evidence="4">The sequence shown here is derived from an EMBL/GenBank/DDBJ whole genome shotgun (WGS) entry which is preliminary data.</text>
</comment>
<dbReference type="Pfam" id="PF02230">
    <property type="entry name" value="Abhydrolase_2"/>
    <property type="match status" value="1"/>
</dbReference>
<name>A0A2A5CJA7_9GAMM</name>
<sequence>MADSLPALVIEPEQAANASIIWLHGLGADGHDFESIVPHLALKDGCNARFIFPHAPSIPISMNQGYVMPAWFDVQALDGGGRNINSQQLLVSSLAVHKLIDMEIEKGINSERIILVGFSQGGAVNYQAGLTYDKPLAGLLSLSSFFPTAEEVIPHPANQKLPILVCHGTEDNVLDITLAEKSLAALKALGYQPKYLTYPMAHSVCPQQITDISSWLNAQL</sequence>
<dbReference type="Proteomes" id="UP000228987">
    <property type="component" value="Unassembled WGS sequence"/>
</dbReference>
<accession>A0A2A5CJA7</accession>
<reference evidence="5" key="1">
    <citation type="submission" date="2017-08" db="EMBL/GenBank/DDBJ databases">
        <title>A dynamic microbial community with high functional redundancy inhabits the cold, oxic subseafloor aquifer.</title>
        <authorList>
            <person name="Tully B.J."/>
            <person name="Wheat C.G."/>
            <person name="Glazer B.T."/>
            <person name="Huber J.A."/>
        </authorList>
    </citation>
    <scope>NUCLEOTIDE SEQUENCE [LARGE SCALE GENOMIC DNA]</scope>
</reference>
<protein>
    <submittedName>
        <fullName evidence="4">Carboxylesterase</fullName>
    </submittedName>
</protein>
<evidence type="ECO:0000313" key="4">
    <source>
        <dbReference type="EMBL" id="PCJ43456.1"/>
    </source>
</evidence>
<dbReference type="Gene3D" id="3.40.50.1820">
    <property type="entry name" value="alpha/beta hydrolase"/>
    <property type="match status" value="1"/>
</dbReference>
<comment type="similarity">
    <text evidence="1">Belongs to the AB hydrolase superfamily. AB hydrolase 2 family.</text>
</comment>
<dbReference type="PANTHER" id="PTHR10655:SF17">
    <property type="entry name" value="LYSOPHOSPHOLIPASE-LIKE PROTEIN 1"/>
    <property type="match status" value="1"/>
</dbReference>
<dbReference type="InterPro" id="IPR050565">
    <property type="entry name" value="LYPA1-2/EST-like"/>
</dbReference>